<gene>
    <name evidence="9" type="ORF">w9</name>
</gene>
<dbReference type="CDD" id="cd06261">
    <property type="entry name" value="TM_PBP2"/>
    <property type="match status" value="1"/>
</dbReference>
<dbReference type="InterPro" id="IPR050366">
    <property type="entry name" value="BP-dependent_transpt_permease"/>
</dbReference>
<dbReference type="SUPFAM" id="SSF161098">
    <property type="entry name" value="MetI-like"/>
    <property type="match status" value="1"/>
</dbReference>
<evidence type="ECO:0000256" key="3">
    <source>
        <dbReference type="ARBA" id="ARBA00022475"/>
    </source>
</evidence>
<proteinExistence type="inferred from homology"/>
<keyword evidence="4 7" id="KW-0812">Transmembrane</keyword>
<dbReference type="InterPro" id="IPR035906">
    <property type="entry name" value="MetI-like_sf"/>
</dbReference>
<dbReference type="GO" id="GO:0005886">
    <property type="term" value="C:plasma membrane"/>
    <property type="evidence" value="ECO:0007669"/>
    <property type="project" value="UniProtKB-SubCell"/>
</dbReference>
<evidence type="ECO:0000256" key="2">
    <source>
        <dbReference type="ARBA" id="ARBA00022448"/>
    </source>
</evidence>
<name>A7LH28_9HELI</name>
<feature type="domain" description="ABC transmembrane type-1" evidence="8">
    <location>
        <begin position="82"/>
        <end position="271"/>
    </location>
</feature>
<dbReference type="PROSITE" id="PS50928">
    <property type="entry name" value="ABC_TM1"/>
    <property type="match status" value="1"/>
</dbReference>
<dbReference type="Pfam" id="PF00528">
    <property type="entry name" value="BPD_transp_1"/>
    <property type="match status" value="1"/>
</dbReference>
<dbReference type="PANTHER" id="PTHR43386">
    <property type="entry name" value="OLIGOPEPTIDE TRANSPORT SYSTEM PERMEASE PROTEIN APPC"/>
    <property type="match status" value="1"/>
</dbReference>
<reference evidence="9" key="1">
    <citation type="submission" date="2007-07" db="EMBL/GenBank/DDBJ databases">
        <title>Plasticity zones in Helicobacters: population, sequence and functional analyses.</title>
        <authorList>
            <person name="Kersulyte D."/>
            <person name="Lee W."/>
            <person name="Subramaniam D."/>
            <person name="Kalia A."/>
            <person name="Dailidiene D."/>
            <person name="Anant S."/>
            <person name="Berg D.E."/>
        </authorList>
    </citation>
    <scope>NUCLEOTIDE SEQUENCE</scope>
    <source>
        <strain evidence="9">MIT-00-7128</strain>
    </source>
</reference>
<evidence type="ECO:0000259" key="8">
    <source>
        <dbReference type="PROSITE" id="PS50928"/>
    </source>
</evidence>
<evidence type="ECO:0000256" key="4">
    <source>
        <dbReference type="ARBA" id="ARBA00022692"/>
    </source>
</evidence>
<dbReference type="AlphaFoldDB" id="A7LH28"/>
<feature type="transmembrane region" description="Helical" evidence="7">
    <location>
        <begin position="248"/>
        <end position="271"/>
    </location>
</feature>
<sequence length="284" mass="30809">MNIREFYKQFKKNKSALVGAFIVALLIISAIFAPLFIKHDPLAQNAELRLEKPFWNEKGSLEHILGTDDLGRDIFARLMHGARISLSIGIVAMSIAVFFGVILGLFAGYFGGKIDMLIMRLMDIMLALPSILLIIIVVAILGPSLFNAMLAIGFVGIPGFARLIRGSVMAEKEKEYVSASRLNGSSSMRLMFKVILPNCSVPLIVQTTMGFASCVLEAAGLSFLGLGAQPPTPEWGAMLMDAMTYITTAPQLLVFPGAMIFLTVMGFNLVGDGIMDALDPKRTT</sequence>
<keyword evidence="2 7" id="KW-0813">Transport</keyword>
<evidence type="ECO:0000256" key="7">
    <source>
        <dbReference type="RuleBase" id="RU363032"/>
    </source>
</evidence>
<dbReference type="PANTHER" id="PTHR43386:SF1">
    <property type="entry name" value="D,D-DIPEPTIDE TRANSPORT SYSTEM PERMEASE PROTEIN DDPC-RELATED"/>
    <property type="match status" value="1"/>
</dbReference>
<keyword evidence="5 7" id="KW-1133">Transmembrane helix</keyword>
<keyword evidence="6 7" id="KW-0472">Membrane</keyword>
<feature type="transmembrane region" description="Helical" evidence="7">
    <location>
        <begin position="146"/>
        <end position="164"/>
    </location>
</feature>
<feature type="transmembrane region" description="Helical" evidence="7">
    <location>
        <begin position="84"/>
        <end position="109"/>
    </location>
</feature>
<feature type="transmembrane region" description="Helical" evidence="7">
    <location>
        <begin position="16"/>
        <end position="37"/>
    </location>
</feature>
<protein>
    <submittedName>
        <fullName evidence="9">Dipeptide ABC transporter dppC</fullName>
    </submittedName>
</protein>
<comment type="similarity">
    <text evidence="7">Belongs to the binding-protein-dependent transport system permease family.</text>
</comment>
<evidence type="ECO:0000256" key="5">
    <source>
        <dbReference type="ARBA" id="ARBA00022989"/>
    </source>
</evidence>
<dbReference type="InterPro" id="IPR000515">
    <property type="entry name" value="MetI-like"/>
</dbReference>
<dbReference type="GO" id="GO:0055085">
    <property type="term" value="P:transmembrane transport"/>
    <property type="evidence" value="ECO:0007669"/>
    <property type="project" value="InterPro"/>
</dbReference>
<keyword evidence="3" id="KW-1003">Cell membrane</keyword>
<dbReference type="InterPro" id="IPR025966">
    <property type="entry name" value="OppC_N"/>
</dbReference>
<organism evidence="9">
    <name type="scientific">Helicobacter cetorum</name>
    <dbReference type="NCBI Taxonomy" id="138563"/>
    <lineage>
        <taxon>Bacteria</taxon>
        <taxon>Pseudomonadati</taxon>
        <taxon>Campylobacterota</taxon>
        <taxon>Epsilonproteobacteria</taxon>
        <taxon>Campylobacterales</taxon>
        <taxon>Helicobacteraceae</taxon>
        <taxon>Helicobacter</taxon>
    </lineage>
</organism>
<evidence type="ECO:0000313" key="9">
    <source>
        <dbReference type="EMBL" id="ABS86848.1"/>
    </source>
</evidence>
<dbReference type="Pfam" id="PF12911">
    <property type="entry name" value="OppC_N"/>
    <property type="match status" value="1"/>
</dbReference>
<evidence type="ECO:0000256" key="6">
    <source>
        <dbReference type="ARBA" id="ARBA00023136"/>
    </source>
</evidence>
<dbReference type="EMBL" id="EU015081">
    <property type="protein sequence ID" value="ABS86848.1"/>
    <property type="molecule type" value="Genomic_DNA"/>
</dbReference>
<accession>A7LH28</accession>
<comment type="subcellular location">
    <subcellularLocation>
        <location evidence="1 7">Cell membrane</location>
        <topology evidence="1 7">Multi-pass membrane protein</topology>
    </subcellularLocation>
</comment>
<feature type="transmembrane region" description="Helical" evidence="7">
    <location>
        <begin position="121"/>
        <end position="140"/>
    </location>
</feature>
<evidence type="ECO:0000256" key="1">
    <source>
        <dbReference type="ARBA" id="ARBA00004651"/>
    </source>
</evidence>
<dbReference type="Gene3D" id="1.10.3720.10">
    <property type="entry name" value="MetI-like"/>
    <property type="match status" value="1"/>
</dbReference>